<dbReference type="AlphaFoldDB" id="A0A2A7HYC2"/>
<dbReference type="GO" id="GO:0009252">
    <property type="term" value="P:peptidoglycan biosynthetic process"/>
    <property type="evidence" value="ECO:0007669"/>
    <property type="project" value="UniProtKB-KW"/>
</dbReference>
<dbReference type="GO" id="GO:0008360">
    <property type="term" value="P:regulation of cell shape"/>
    <property type="evidence" value="ECO:0007669"/>
    <property type="project" value="UniProtKB-KW"/>
</dbReference>
<keyword evidence="6" id="KW-0961">Cell wall biogenesis/degradation</keyword>
<dbReference type="Gene3D" id="3.40.710.10">
    <property type="entry name" value="DD-peptidase/beta-lactamase superfamily"/>
    <property type="match status" value="1"/>
</dbReference>
<evidence type="ECO:0000256" key="3">
    <source>
        <dbReference type="ARBA" id="ARBA00022801"/>
    </source>
</evidence>
<keyword evidence="11" id="KW-0645">Protease</keyword>
<evidence type="ECO:0000313" key="12">
    <source>
        <dbReference type="Proteomes" id="UP000220006"/>
    </source>
</evidence>
<dbReference type="InterPro" id="IPR001967">
    <property type="entry name" value="Peptidase_S11_N"/>
</dbReference>
<proteinExistence type="inferred from homology"/>
<comment type="similarity">
    <text evidence="1 9">Belongs to the peptidase S11 family.</text>
</comment>
<accession>A0A2A7HYC2</accession>
<evidence type="ECO:0000256" key="5">
    <source>
        <dbReference type="ARBA" id="ARBA00022984"/>
    </source>
</evidence>
<feature type="active site" description="Acyl-ester intermediate" evidence="7">
    <location>
        <position position="62"/>
    </location>
</feature>
<dbReference type="Proteomes" id="UP000220006">
    <property type="component" value="Unassembled WGS sequence"/>
</dbReference>
<feature type="domain" description="Peptidase S11 D-alanyl-D-alanine carboxypeptidase A N-terminal" evidence="10">
    <location>
        <begin position="29"/>
        <end position="265"/>
    </location>
</feature>
<evidence type="ECO:0000256" key="1">
    <source>
        <dbReference type="ARBA" id="ARBA00007164"/>
    </source>
</evidence>
<organism evidence="11 12">
    <name type="scientific">Bacillus cereus</name>
    <dbReference type="NCBI Taxonomy" id="1396"/>
    <lineage>
        <taxon>Bacteria</taxon>
        <taxon>Bacillati</taxon>
        <taxon>Bacillota</taxon>
        <taxon>Bacilli</taxon>
        <taxon>Bacillales</taxon>
        <taxon>Bacillaceae</taxon>
        <taxon>Bacillus</taxon>
        <taxon>Bacillus cereus group</taxon>
    </lineage>
</organism>
<evidence type="ECO:0000256" key="4">
    <source>
        <dbReference type="ARBA" id="ARBA00022960"/>
    </source>
</evidence>
<reference evidence="11 12" key="1">
    <citation type="submission" date="2017-09" db="EMBL/GenBank/DDBJ databases">
        <title>Large-scale bioinformatics analysis of Bacillus genomes uncovers conserved roles of natural products in bacterial physiology.</title>
        <authorList>
            <consortium name="Agbiome Team Llc"/>
            <person name="Bleich R.M."/>
            <person name="Grubbs K.J."/>
            <person name="Santa Maria K.C."/>
            <person name="Allen S.E."/>
            <person name="Farag S."/>
            <person name="Shank E.A."/>
            <person name="Bowers A."/>
        </authorList>
    </citation>
    <scope>NUCLEOTIDE SEQUENCE [LARGE SCALE GENOMIC DNA]</scope>
    <source>
        <strain evidence="11 12">AFS096845</strain>
    </source>
</reference>
<dbReference type="Pfam" id="PF00768">
    <property type="entry name" value="Peptidase_S11"/>
    <property type="match status" value="1"/>
</dbReference>
<keyword evidence="4" id="KW-0133">Cell shape</keyword>
<dbReference type="InterPro" id="IPR012338">
    <property type="entry name" value="Beta-lactam/transpept-like"/>
</dbReference>
<dbReference type="PRINTS" id="PR00725">
    <property type="entry name" value="DADACBPTASE1"/>
</dbReference>
<evidence type="ECO:0000256" key="2">
    <source>
        <dbReference type="ARBA" id="ARBA00022729"/>
    </source>
</evidence>
<evidence type="ECO:0000256" key="9">
    <source>
        <dbReference type="RuleBase" id="RU004016"/>
    </source>
</evidence>
<evidence type="ECO:0000256" key="8">
    <source>
        <dbReference type="PIRSR" id="PIRSR618044-2"/>
    </source>
</evidence>
<feature type="active site" description="Proton acceptor" evidence="7">
    <location>
        <position position="65"/>
    </location>
</feature>
<comment type="caution">
    <text evidence="11">The sequence shown here is derived from an EMBL/GenBank/DDBJ whole genome shotgun (WGS) entry which is preliminary data.</text>
</comment>
<evidence type="ECO:0000256" key="6">
    <source>
        <dbReference type="ARBA" id="ARBA00023316"/>
    </source>
</evidence>
<dbReference type="PANTHER" id="PTHR21581:SF11">
    <property type="entry name" value="D-ALANYL-D-ALANINE CARBOXYPEPTIDASE DACA"/>
    <property type="match status" value="1"/>
</dbReference>
<dbReference type="GO" id="GO:0009002">
    <property type="term" value="F:serine-type D-Ala-D-Ala carboxypeptidase activity"/>
    <property type="evidence" value="ECO:0007669"/>
    <property type="project" value="InterPro"/>
</dbReference>
<sequence>MKIAKKSRNMLIVFVAILVTLYTYLTFIKEPVIEAEAAILMDAQSGKVVYGKNENVPLAPASMSKMMTEYIVLEKIHNGTLKWSDSVRISPNAVNSIGAKINVRVGNRLTVRDLFHAMVISSANNAAVALAEHISKNEENFTKLMNAKAKQLNLSNETHFVNATGLPNAQNKESKMTALDVAMLAQHLLKTYPEVLDITKLTNYILSYNGAIIMTTNKMLDTSNDELYFQGIDGLKTGFTDEAGYCFTGTAKQGEKRMIAVVMGTNEDTKRFIETKKLFSYGFNKIGATFLNWQH</sequence>
<dbReference type="SUPFAM" id="SSF56601">
    <property type="entry name" value="beta-lactamase/transpeptidase-like"/>
    <property type="match status" value="1"/>
</dbReference>
<keyword evidence="11" id="KW-0121">Carboxypeptidase</keyword>
<dbReference type="InterPro" id="IPR018044">
    <property type="entry name" value="Peptidase_S11"/>
</dbReference>
<evidence type="ECO:0000259" key="10">
    <source>
        <dbReference type="Pfam" id="PF00768"/>
    </source>
</evidence>
<dbReference type="GO" id="GO:0071555">
    <property type="term" value="P:cell wall organization"/>
    <property type="evidence" value="ECO:0007669"/>
    <property type="project" value="UniProtKB-KW"/>
</dbReference>
<feature type="active site" evidence="7">
    <location>
        <position position="122"/>
    </location>
</feature>
<keyword evidence="3" id="KW-0378">Hydrolase</keyword>
<keyword evidence="2" id="KW-0732">Signal</keyword>
<dbReference type="PANTHER" id="PTHR21581">
    <property type="entry name" value="D-ALANYL-D-ALANINE CARBOXYPEPTIDASE"/>
    <property type="match status" value="1"/>
</dbReference>
<dbReference type="EMBL" id="NVLK01000021">
    <property type="protein sequence ID" value="PEC22189.1"/>
    <property type="molecule type" value="Genomic_DNA"/>
</dbReference>
<dbReference type="GO" id="GO:0006508">
    <property type="term" value="P:proteolysis"/>
    <property type="evidence" value="ECO:0007669"/>
    <property type="project" value="InterPro"/>
</dbReference>
<feature type="binding site" evidence="8">
    <location>
        <position position="236"/>
    </location>
    <ligand>
        <name>substrate</name>
    </ligand>
</feature>
<protein>
    <submittedName>
        <fullName evidence="11">D-alanyl-D-alanine carboxypeptidase</fullName>
    </submittedName>
</protein>
<name>A0A2A7HYC2_BACCE</name>
<dbReference type="RefSeq" id="WP_097903735.1">
    <property type="nucleotide sequence ID" value="NZ_NVLK01000021.1"/>
</dbReference>
<keyword evidence="5" id="KW-0573">Peptidoglycan synthesis</keyword>
<gene>
    <name evidence="11" type="ORF">COM96_10380</name>
</gene>
<evidence type="ECO:0000313" key="11">
    <source>
        <dbReference type="EMBL" id="PEC22189.1"/>
    </source>
</evidence>
<evidence type="ECO:0000256" key="7">
    <source>
        <dbReference type="PIRSR" id="PIRSR618044-1"/>
    </source>
</evidence>